<dbReference type="STRING" id="1149755.A0A2J6RYN1"/>
<dbReference type="PROSITE" id="PS50939">
    <property type="entry name" value="CYTOCHROME_B561"/>
    <property type="match status" value="1"/>
</dbReference>
<feature type="transmembrane region" description="Helical" evidence="8">
    <location>
        <begin position="237"/>
        <end position="257"/>
    </location>
</feature>
<evidence type="ECO:0000256" key="4">
    <source>
        <dbReference type="ARBA" id="ARBA00022982"/>
    </source>
</evidence>
<keyword evidence="12" id="KW-1185">Reference proteome</keyword>
<name>A0A2J6RYN1_HYAVF</name>
<evidence type="ECO:0000259" key="10">
    <source>
        <dbReference type="PROSITE" id="PS50939"/>
    </source>
</evidence>
<proteinExistence type="predicted"/>
<dbReference type="SMART" id="SM00664">
    <property type="entry name" value="DoH"/>
    <property type="match status" value="1"/>
</dbReference>
<keyword evidence="3 8" id="KW-0812">Transmembrane</keyword>
<comment type="subcellular location">
    <subcellularLocation>
        <location evidence="1">Membrane</location>
    </subcellularLocation>
</comment>
<accession>A0A2J6RYN1</accession>
<feature type="transmembrane region" description="Helical" evidence="8">
    <location>
        <begin position="367"/>
        <end position="388"/>
    </location>
</feature>
<evidence type="ECO:0000256" key="1">
    <source>
        <dbReference type="ARBA" id="ARBA00004370"/>
    </source>
</evidence>
<organism evidence="11 12">
    <name type="scientific">Hyaloscypha variabilis (strain UAMH 11265 / GT02V1 / F)</name>
    <name type="common">Meliniomyces variabilis</name>
    <dbReference type="NCBI Taxonomy" id="1149755"/>
    <lineage>
        <taxon>Eukaryota</taxon>
        <taxon>Fungi</taxon>
        <taxon>Dikarya</taxon>
        <taxon>Ascomycota</taxon>
        <taxon>Pezizomycotina</taxon>
        <taxon>Leotiomycetes</taxon>
        <taxon>Helotiales</taxon>
        <taxon>Hyaloscyphaceae</taxon>
        <taxon>Hyaloscypha</taxon>
        <taxon>Hyaloscypha variabilis</taxon>
    </lineage>
</organism>
<dbReference type="EMBL" id="KZ613942">
    <property type="protein sequence ID" value="PMD43613.1"/>
    <property type="molecule type" value="Genomic_DNA"/>
</dbReference>
<evidence type="ECO:0000256" key="6">
    <source>
        <dbReference type="ARBA" id="ARBA00023136"/>
    </source>
</evidence>
<dbReference type="AlphaFoldDB" id="A0A2J6RYN1"/>
<feature type="domain" description="Cytochrome b561" evidence="10">
    <location>
        <begin position="197"/>
        <end position="394"/>
    </location>
</feature>
<dbReference type="InterPro" id="IPR006593">
    <property type="entry name" value="Cyt_b561/ferric_Rdtase_TM"/>
</dbReference>
<reference evidence="11 12" key="1">
    <citation type="submission" date="2016-04" db="EMBL/GenBank/DDBJ databases">
        <title>A degradative enzymes factory behind the ericoid mycorrhizal symbiosis.</title>
        <authorList>
            <consortium name="DOE Joint Genome Institute"/>
            <person name="Martino E."/>
            <person name="Morin E."/>
            <person name="Grelet G."/>
            <person name="Kuo A."/>
            <person name="Kohler A."/>
            <person name="Daghino S."/>
            <person name="Barry K."/>
            <person name="Choi C."/>
            <person name="Cichocki N."/>
            <person name="Clum A."/>
            <person name="Copeland A."/>
            <person name="Hainaut M."/>
            <person name="Haridas S."/>
            <person name="Labutti K."/>
            <person name="Lindquist E."/>
            <person name="Lipzen A."/>
            <person name="Khouja H.-R."/>
            <person name="Murat C."/>
            <person name="Ohm R."/>
            <person name="Olson A."/>
            <person name="Spatafora J."/>
            <person name="Veneault-Fourrey C."/>
            <person name="Henrissat B."/>
            <person name="Grigoriev I."/>
            <person name="Martin F."/>
            <person name="Perotto S."/>
        </authorList>
    </citation>
    <scope>NUCLEOTIDE SEQUENCE [LARGE SCALE GENOMIC DNA]</scope>
    <source>
        <strain evidence="11 12">F</strain>
    </source>
</reference>
<feature type="region of interest" description="Disordered" evidence="7">
    <location>
        <begin position="426"/>
        <end position="448"/>
    </location>
</feature>
<dbReference type="SUPFAM" id="SSF49344">
    <property type="entry name" value="CBD9-like"/>
    <property type="match status" value="1"/>
</dbReference>
<evidence type="ECO:0000313" key="11">
    <source>
        <dbReference type="EMBL" id="PMD43613.1"/>
    </source>
</evidence>
<dbReference type="Pfam" id="PF16010">
    <property type="entry name" value="CDH-cyt"/>
    <property type="match status" value="1"/>
</dbReference>
<feature type="region of interest" description="Disordered" evidence="7">
    <location>
        <begin position="176"/>
        <end position="221"/>
    </location>
</feature>
<feature type="signal peptide" evidence="9">
    <location>
        <begin position="1"/>
        <end position="18"/>
    </location>
</feature>
<evidence type="ECO:0000256" key="3">
    <source>
        <dbReference type="ARBA" id="ARBA00022692"/>
    </source>
</evidence>
<gene>
    <name evidence="11" type="ORF">L207DRAFT_580450</name>
</gene>
<dbReference type="CDD" id="cd09630">
    <property type="entry name" value="CDH_like_cytochrome"/>
    <property type="match status" value="1"/>
</dbReference>
<dbReference type="Gene3D" id="2.60.40.1210">
    <property type="entry name" value="Cellobiose dehydrogenase, cytochrome domain"/>
    <property type="match status" value="1"/>
</dbReference>
<evidence type="ECO:0000256" key="9">
    <source>
        <dbReference type="SAM" id="SignalP"/>
    </source>
</evidence>
<dbReference type="SMART" id="SM00665">
    <property type="entry name" value="B561"/>
    <property type="match status" value="1"/>
</dbReference>
<dbReference type="PANTHER" id="PTHR47797:SF1">
    <property type="entry name" value="CYTOCHROME B561 DOMAIN-CONTAINING PROTEIN-RELATED"/>
    <property type="match status" value="1"/>
</dbReference>
<dbReference type="Proteomes" id="UP000235786">
    <property type="component" value="Unassembled WGS sequence"/>
</dbReference>
<evidence type="ECO:0000256" key="8">
    <source>
        <dbReference type="SAM" id="Phobius"/>
    </source>
</evidence>
<feature type="compositionally biased region" description="Polar residues" evidence="7">
    <location>
        <begin position="176"/>
        <end position="189"/>
    </location>
</feature>
<keyword evidence="9" id="KW-0732">Signal</keyword>
<keyword evidence="5 8" id="KW-1133">Transmembrane helix</keyword>
<dbReference type="OrthoDB" id="19261at2759"/>
<dbReference type="GO" id="GO:0016020">
    <property type="term" value="C:membrane"/>
    <property type="evidence" value="ECO:0007669"/>
    <property type="project" value="UniProtKB-SubCell"/>
</dbReference>
<feature type="transmembrane region" description="Helical" evidence="8">
    <location>
        <begin position="296"/>
        <end position="317"/>
    </location>
</feature>
<sequence>MYISKSWGALALATSAFAQTVTYSPGDEVSYAVNVPASTAENGSGDIYFQISGPTTMSWIGFGQGSQMKGSNIFMIYANADGTNVTLSPRLGTGEQQPDADTSAEVTLLDGSGISNDMMVANVRCSNCNSWSGGTMSFTDSTSSWIYAYKTGSAIDSDSVSASVSQHTQYGTTTLNLQNAAGGSSSNPFTSTADSTSSNSSSASSSSPSSASTASSSSGGGGGTPGDVNMVIMAHAILAPLAFVLFFPMGAMMIRLLSFKGVVWLHAGWMVTTYIIVLGAMGMGVWIAVVTQQLDTYHSIIGLIVVGALLLQPVSGITHHLLYKKTGGANVATYPHIWWGRAIVTLGIINGGFGLQLSDNTTQGEVAYAIVASVMWTLWMVVIVFSFAKSRRTVGRIQKKDIYTVEMRNGNSSTERMRYAASIEQNSPPTNYYNQDEWPTPQASRRYR</sequence>
<evidence type="ECO:0000256" key="5">
    <source>
        <dbReference type="ARBA" id="ARBA00022989"/>
    </source>
</evidence>
<feature type="transmembrane region" description="Helical" evidence="8">
    <location>
        <begin position="269"/>
        <end position="290"/>
    </location>
</feature>
<feature type="compositionally biased region" description="Low complexity" evidence="7">
    <location>
        <begin position="190"/>
        <end position="217"/>
    </location>
</feature>
<keyword evidence="2" id="KW-0813">Transport</keyword>
<dbReference type="CDD" id="cd08760">
    <property type="entry name" value="Cyt_b561_FRRS1_like"/>
    <property type="match status" value="1"/>
</dbReference>
<keyword evidence="4" id="KW-0249">Electron transport</keyword>
<dbReference type="PANTHER" id="PTHR47797">
    <property type="entry name" value="DEHYDROGENASE, PUTATIVE (AFU_ORTHOLOGUE AFUA_8G05805)-RELATED"/>
    <property type="match status" value="1"/>
</dbReference>
<evidence type="ECO:0000313" key="12">
    <source>
        <dbReference type="Proteomes" id="UP000235786"/>
    </source>
</evidence>
<feature type="transmembrane region" description="Helical" evidence="8">
    <location>
        <begin position="338"/>
        <end position="355"/>
    </location>
</feature>
<dbReference type="InterPro" id="IPR015920">
    <property type="entry name" value="Cellobiose_DH-like_cyt"/>
</dbReference>
<feature type="chain" id="PRO_5014423017" evidence="9">
    <location>
        <begin position="19"/>
        <end position="448"/>
    </location>
</feature>
<dbReference type="InterPro" id="IPR005018">
    <property type="entry name" value="DOMON_domain"/>
</dbReference>
<keyword evidence="6 8" id="KW-0472">Membrane</keyword>
<protein>
    <submittedName>
        <fullName evidence="11">Iron reductase domain protein</fullName>
    </submittedName>
</protein>
<dbReference type="Gene3D" id="1.20.120.1770">
    <property type="match status" value="1"/>
</dbReference>
<evidence type="ECO:0000256" key="2">
    <source>
        <dbReference type="ARBA" id="ARBA00022448"/>
    </source>
</evidence>
<evidence type="ECO:0000256" key="7">
    <source>
        <dbReference type="SAM" id="MobiDB-lite"/>
    </source>
</evidence>